<feature type="domain" description="DUF3645" evidence="8">
    <location>
        <begin position="412"/>
        <end position="444"/>
    </location>
</feature>
<evidence type="ECO:0000256" key="1">
    <source>
        <dbReference type="ARBA" id="ARBA00000707"/>
    </source>
</evidence>
<sequence length="1227" mass="139869">MHGLLSPCMSPTSLLEQLRPHTGAAQTIALKGMLVDYGSAISRYQRLLRITDAQLKGNSRKVSEESKNHGHGNWSPIEHPDWLLIEIDGNMLIRDEQVTVALATIKPGSNENSLLQMNMGQGKTSVIIPMAATEIADRKHLARILVPRQLLPSMVTLLKSRLGGLVGRNIQHLPYSRRTDPSRTVTQAYFNIQNSAKRTAAVFLAAPEHIMSFKLCGLQHLSDGRLDEAKPMIKIQDWLNVNARDIVDESDFVFSPRTALCFPSGNQTTVDGHPYRWRIIEALLKLVESNVSSVQYEMPGGIEVVDRLNAGFPFIFFLRQNAEELLLSRIVVQILSEPSILPVHSFSRSELTAIGEFISNVRPSQCVMDFVKTVMPDRPEIKKITHLLRGLIVHRILLLTLKKRWNVQYGVDPRRDPIAVPFNAKGVPSDQSEWGHPDVAILFTVLAHYYSGLNLEQLRQSLALVAQSDDPARAYQSFIHACTNLRGTFCDWEAINPGDGTQLSAIWKEIRFNTSVIDHYLNNFVFPRHTKQFRIKLQASGWDIPLFSPLANESTSLTTGFSGTNDNRRMLPLTIKQHDLPSLAHTSAEVLTYLLQIRNRKYYVAAEFDGRRMTEYSLLRRLEKLRIRVLIDAGAQILEMSNEQAAKIWLGIDKAAPAAVYFNKHDIACVRYRQGTTMPLLVSPFAEDLSDVLVYIDESHCRGTDLMLPEHARGALTLGMSLQKDTLIQSAMRLRQLGTTQSVCFFAPPEVNQSIIDITKIHPAQKLDSAHVIHWLLHSTCEQLESLSPLFYTHGMEFCRRTQGALDSLDYLTNPNHKIGYLKVLRQQERQSLIQLYEPKIKTLTIENQAVTYTAPRLKAFTNELSARRRAFRDTGNAVHASALQEVEQQREVEVEVEVEKVREVQRPNWYRPFLFERLDHYIVKFVTTGHLSPRHSAGYDHMFDFLKRTAAGQKHGVMKPKDHSRLYLTREFSLTVRCPPNKPDDSFLRPVQWLLWSIKNEEALLLSPEEAELIISIIRHQSDTQVHLLTYAAPVTRRMLHFNNLSYYAIPPLPENYKMPDWLPIEVGFFAGRIYFEWHEYQGILRFLGLGYTTAIDAIEAKEVLGSLDIVDDKRDNNEGPCTTFTTKPLSFLQDWISARRKMQDWSSSPMGYIVTGKKLHAHHPFFSVPGDRRKDKTDVCVVTAEDTHQENDYDDDDDDVFCDQNDYVATENENVDWDDHKSMNE</sequence>
<keyword evidence="10" id="KW-1185">Reference proteome</keyword>
<keyword evidence="4" id="KW-0833">Ubl conjugation pathway</keyword>
<evidence type="ECO:0000256" key="2">
    <source>
        <dbReference type="ARBA" id="ARBA00012759"/>
    </source>
</evidence>
<organism evidence="9 10">
    <name type="scientific">Dendryphion nanum</name>
    <dbReference type="NCBI Taxonomy" id="256645"/>
    <lineage>
        <taxon>Eukaryota</taxon>
        <taxon>Fungi</taxon>
        <taxon>Dikarya</taxon>
        <taxon>Ascomycota</taxon>
        <taxon>Pezizomycotina</taxon>
        <taxon>Dothideomycetes</taxon>
        <taxon>Pleosporomycetidae</taxon>
        <taxon>Pleosporales</taxon>
        <taxon>Torulaceae</taxon>
        <taxon>Dendryphion</taxon>
    </lineage>
</organism>
<evidence type="ECO:0000256" key="5">
    <source>
        <dbReference type="ARBA" id="ARBA00022801"/>
    </source>
</evidence>
<comment type="catalytic activity">
    <reaction evidence="1">
        <text>Thiol-dependent hydrolysis of ester, thioester, amide, peptide and isopeptide bonds formed by the C-terminal Gly of ubiquitin (a 76-residue protein attached to proteins as an intracellular targeting signal).</text>
        <dbReference type="EC" id="3.4.19.12"/>
    </reaction>
</comment>
<evidence type="ECO:0000256" key="3">
    <source>
        <dbReference type="ARBA" id="ARBA00022670"/>
    </source>
</evidence>
<evidence type="ECO:0000256" key="4">
    <source>
        <dbReference type="ARBA" id="ARBA00022786"/>
    </source>
</evidence>
<evidence type="ECO:0000313" key="10">
    <source>
        <dbReference type="Proteomes" id="UP000700596"/>
    </source>
</evidence>
<dbReference type="OrthoDB" id="3779780at2759"/>
<dbReference type="InterPro" id="IPR022099">
    <property type="entry name" value="DUF3638"/>
</dbReference>
<dbReference type="Pfam" id="PF12359">
    <property type="entry name" value="DUF3645"/>
    <property type="match status" value="1"/>
</dbReference>
<keyword evidence="5" id="KW-0378">Hydrolase</keyword>
<evidence type="ECO:0000259" key="8">
    <source>
        <dbReference type="Pfam" id="PF12359"/>
    </source>
</evidence>
<name>A0A9P9CXY8_9PLEO</name>
<proteinExistence type="predicted"/>
<feature type="domain" description="DUF3638" evidence="7">
    <location>
        <begin position="71"/>
        <end position="294"/>
    </location>
</feature>
<dbReference type="Pfam" id="PF12340">
    <property type="entry name" value="DUF3638"/>
    <property type="match status" value="1"/>
</dbReference>
<dbReference type="InterPro" id="IPR051346">
    <property type="entry name" value="OTU_Deubiquitinase"/>
</dbReference>
<comment type="caution">
    <text evidence="9">The sequence shown here is derived from an EMBL/GenBank/DDBJ whole genome shotgun (WGS) entry which is preliminary data.</text>
</comment>
<keyword evidence="6" id="KW-0788">Thiol protease</keyword>
<protein>
    <recommendedName>
        <fullName evidence="2">ubiquitinyl hydrolase 1</fullName>
        <ecNumber evidence="2">3.4.19.12</ecNumber>
    </recommendedName>
</protein>
<dbReference type="GO" id="GO:0006508">
    <property type="term" value="P:proteolysis"/>
    <property type="evidence" value="ECO:0007669"/>
    <property type="project" value="UniProtKB-KW"/>
</dbReference>
<evidence type="ECO:0000259" key="7">
    <source>
        <dbReference type="Pfam" id="PF12340"/>
    </source>
</evidence>
<dbReference type="EC" id="3.4.19.12" evidence="2"/>
<keyword evidence="3" id="KW-0645">Protease</keyword>
<dbReference type="InterPro" id="IPR022105">
    <property type="entry name" value="DUF3645"/>
</dbReference>
<dbReference type="PANTHER" id="PTHR13367">
    <property type="entry name" value="UBIQUITIN THIOESTERASE"/>
    <property type="match status" value="1"/>
</dbReference>
<dbReference type="PANTHER" id="PTHR13367:SF32">
    <property type="entry name" value="DUF6606 DOMAIN-CONTAINING PROTEIN"/>
    <property type="match status" value="1"/>
</dbReference>
<dbReference type="AlphaFoldDB" id="A0A9P9CXY8"/>
<reference evidence="9" key="1">
    <citation type="journal article" date="2021" name="Nat. Commun.">
        <title>Genetic determinants of endophytism in the Arabidopsis root mycobiome.</title>
        <authorList>
            <person name="Mesny F."/>
            <person name="Miyauchi S."/>
            <person name="Thiergart T."/>
            <person name="Pickel B."/>
            <person name="Atanasova L."/>
            <person name="Karlsson M."/>
            <person name="Huettel B."/>
            <person name="Barry K.W."/>
            <person name="Haridas S."/>
            <person name="Chen C."/>
            <person name="Bauer D."/>
            <person name="Andreopoulos W."/>
            <person name="Pangilinan J."/>
            <person name="LaButti K."/>
            <person name="Riley R."/>
            <person name="Lipzen A."/>
            <person name="Clum A."/>
            <person name="Drula E."/>
            <person name="Henrissat B."/>
            <person name="Kohler A."/>
            <person name="Grigoriev I.V."/>
            <person name="Martin F.M."/>
            <person name="Hacquard S."/>
        </authorList>
    </citation>
    <scope>NUCLEOTIDE SEQUENCE</scope>
    <source>
        <strain evidence="9">MPI-CAGE-CH-0243</strain>
    </source>
</reference>
<evidence type="ECO:0000256" key="6">
    <source>
        <dbReference type="ARBA" id="ARBA00022807"/>
    </source>
</evidence>
<accession>A0A9P9CXY8</accession>
<dbReference type="Proteomes" id="UP000700596">
    <property type="component" value="Unassembled WGS sequence"/>
</dbReference>
<dbReference type="GO" id="GO:0004843">
    <property type="term" value="F:cysteine-type deubiquitinase activity"/>
    <property type="evidence" value="ECO:0007669"/>
    <property type="project" value="UniProtKB-EC"/>
</dbReference>
<gene>
    <name evidence="9" type="ORF">B0J11DRAFT_449300</name>
</gene>
<evidence type="ECO:0000313" key="9">
    <source>
        <dbReference type="EMBL" id="KAH7109116.1"/>
    </source>
</evidence>
<dbReference type="EMBL" id="JAGMWT010000034">
    <property type="protein sequence ID" value="KAH7109116.1"/>
    <property type="molecule type" value="Genomic_DNA"/>
</dbReference>